<dbReference type="InterPro" id="IPR005467">
    <property type="entry name" value="His_kinase_dom"/>
</dbReference>
<dbReference type="SMART" id="SM00028">
    <property type="entry name" value="TPR"/>
    <property type="match status" value="4"/>
</dbReference>
<evidence type="ECO:0000256" key="4">
    <source>
        <dbReference type="ARBA" id="ARBA00022679"/>
    </source>
</evidence>
<dbReference type="InterPro" id="IPR003661">
    <property type="entry name" value="HisK_dim/P_dom"/>
</dbReference>
<evidence type="ECO:0000256" key="9">
    <source>
        <dbReference type="SAM" id="Coils"/>
    </source>
</evidence>
<gene>
    <name evidence="12" type="ORF">ACFQ21_11045</name>
</gene>
<dbReference type="CDD" id="cd00082">
    <property type="entry name" value="HisKA"/>
    <property type="match status" value="1"/>
</dbReference>
<dbReference type="SUPFAM" id="SSF47384">
    <property type="entry name" value="Homodimeric domain of signal transducing histidine kinase"/>
    <property type="match status" value="1"/>
</dbReference>
<keyword evidence="7 12" id="KW-0067">ATP-binding</keyword>
<dbReference type="Proteomes" id="UP001597112">
    <property type="component" value="Unassembled WGS sequence"/>
</dbReference>
<dbReference type="Gene3D" id="3.30.565.10">
    <property type="entry name" value="Histidine kinase-like ATPase, C-terminal domain"/>
    <property type="match status" value="1"/>
</dbReference>
<dbReference type="GO" id="GO:0005524">
    <property type="term" value="F:ATP binding"/>
    <property type="evidence" value="ECO:0007669"/>
    <property type="project" value="UniProtKB-KW"/>
</dbReference>
<organism evidence="12 13">
    <name type="scientific">Ohtaekwangia kribbensis</name>
    <dbReference type="NCBI Taxonomy" id="688913"/>
    <lineage>
        <taxon>Bacteria</taxon>
        <taxon>Pseudomonadati</taxon>
        <taxon>Bacteroidota</taxon>
        <taxon>Cytophagia</taxon>
        <taxon>Cytophagales</taxon>
        <taxon>Fulvivirgaceae</taxon>
        <taxon>Ohtaekwangia</taxon>
    </lineage>
</organism>
<dbReference type="RefSeq" id="WP_377578911.1">
    <property type="nucleotide sequence ID" value="NZ_JBHTKA010000003.1"/>
</dbReference>
<evidence type="ECO:0000256" key="6">
    <source>
        <dbReference type="ARBA" id="ARBA00022777"/>
    </source>
</evidence>
<sequence>MHKNPGIIILFLFMSLAINSIFAQDTLRADSMVDIIATAPRERLVFVFDTMEKNLAKASTGQALSSAFQALSAARNSKKILAEVLACRNIARIYDRIGNKEEALRYYDEALLAASNRNDKFALALAQYNIGEFLSQQELLSEGLQHILNAAKTFEEQKMFSYVVLCHYEGCMINYRARNYRQCIEEGYNVLNYHEKLSLGEITPASKFQKMSVYNTIALANYAIKQFDIAIINYEKAEAIAREINNEFWIGLINGNKAVVLKDLGHTQEAIKSILADYNTSKKFKVWGSAGMAATELCEIYLSMNDTRMAARYLDSAKVLFTLEPKKVDRRKAMANYYRTYSRYQSAVGNFTAAYKALDRHVDLRDSLYQEQESLNLAKVKASYDLDQKQTEIELLTKNNEIQQERIRSQRTIFIATLVGLILLVILVINLIYNYRRQRNIAKVIRVQHDEIEMKNTELEAQSAKLQENNQYIQSLNAQLEQKVMERTHELELANKELDTFLYRSSHDMRRPITTLLGLNQVARYVINDSNSVVVLFDKVVETARSMDSMLFKMQMMYELNKTDLPLEPVNINQLIHDSVRYFESDFEKYSITHHVTIPHDIVILSNVALLQIIFRNVIENSILFRKTQPGAQPFIDVNILNLNDTIEITVADNGIGVEERYQSQLFDLYFRASQASKGNGLGLYLVKKAVTKLNGSIELISDYGIGTTITMKLPIIQ</sequence>
<dbReference type="EC" id="2.7.13.3" evidence="2"/>
<dbReference type="Gene3D" id="1.10.287.130">
    <property type="match status" value="1"/>
</dbReference>
<proteinExistence type="predicted"/>
<dbReference type="InterPro" id="IPR036097">
    <property type="entry name" value="HisK_dim/P_sf"/>
</dbReference>
<dbReference type="Pfam" id="PF02518">
    <property type="entry name" value="HATPase_c"/>
    <property type="match status" value="1"/>
</dbReference>
<evidence type="ECO:0000313" key="13">
    <source>
        <dbReference type="Proteomes" id="UP001597112"/>
    </source>
</evidence>
<evidence type="ECO:0000256" key="2">
    <source>
        <dbReference type="ARBA" id="ARBA00012438"/>
    </source>
</evidence>
<dbReference type="SMART" id="SM00387">
    <property type="entry name" value="HATPase_c"/>
    <property type="match status" value="1"/>
</dbReference>
<dbReference type="PANTHER" id="PTHR42878">
    <property type="entry name" value="TWO-COMPONENT HISTIDINE KINASE"/>
    <property type="match status" value="1"/>
</dbReference>
<keyword evidence="6" id="KW-0418">Kinase</keyword>
<evidence type="ECO:0000256" key="8">
    <source>
        <dbReference type="ARBA" id="ARBA00023012"/>
    </source>
</evidence>
<keyword evidence="13" id="KW-1185">Reference proteome</keyword>
<dbReference type="InterPro" id="IPR019734">
    <property type="entry name" value="TPR_rpt"/>
</dbReference>
<evidence type="ECO:0000256" key="7">
    <source>
        <dbReference type="ARBA" id="ARBA00022840"/>
    </source>
</evidence>
<dbReference type="PRINTS" id="PR00344">
    <property type="entry name" value="BCTRLSENSOR"/>
</dbReference>
<evidence type="ECO:0000256" key="5">
    <source>
        <dbReference type="ARBA" id="ARBA00022741"/>
    </source>
</evidence>
<protein>
    <recommendedName>
        <fullName evidence="2">histidine kinase</fullName>
        <ecNumber evidence="2">2.7.13.3</ecNumber>
    </recommendedName>
</protein>
<name>A0ABW3K1Z6_9BACT</name>
<feature type="domain" description="Histidine kinase" evidence="11">
    <location>
        <begin position="504"/>
        <end position="718"/>
    </location>
</feature>
<keyword evidence="10" id="KW-1133">Transmembrane helix</keyword>
<keyword evidence="4" id="KW-0808">Transferase</keyword>
<dbReference type="Gene3D" id="1.25.40.10">
    <property type="entry name" value="Tetratricopeptide repeat domain"/>
    <property type="match status" value="2"/>
</dbReference>
<dbReference type="PROSITE" id="PS50109">
    <property type="entry name" value="HIS_KIN"/>
    <property type="match status" value="1"/>
</dbReference>
<dbReference type="SUPFAM" id="SSF48452">
    <property type="entry name" value="TPR-like"/>
    <property type="match status" value="2"/>
</dbReference>
<comment type="caution">
    <text evidence="12">The sequence shown here is derived from an EMBL/GenBank/DDBJ whole genome shotgun (WGS) entry which is preliminary data.</text>
</comment>
<dbReference type="Pfam" id="PF13176">
    <property type="entry name" value="TPR_7"/>
    <property type="match status" value="1"/>
</dbReference>
<keyword evidence="9" id="KW-0175">Coiled coil</keyword>
<dbReference type="EMBL" id="JBHTKA010000003">
    <property type="protein sequence ID" value="MFD0999846.1"/>
    <property type="molecule type" value="Genomic_DNA"/>
</dbReference>
<comment type="catalytic activity">
    <reaction evidence="1">
        <text>ATP + protein L-histidine = ADP + protein N-phospho-L-histidine.</text>
        <dbReference type="EC" id="2.7.13.3"/>
    </reaction>
</comment>
<keyword evidence="3" id="KW-0597">Phosphoprotein</keyword>
<dbReference type="SUPFAM" id="SSF55874">
    <property type="entry name" value="ATPase domain of HSP90 chaperone/DNA topoisomerase II/histidine kinase"/>
    <property type="match status" value="1"/>
</dbReference>
<reference evidence="13" key="1">
    <citation type="journal article" date="2019" name="Int. J. Syst. Evol. Microbiol.">
        <title>The Global Catalogue of Microorganisms (GCM) 10K type strain sequencing project: providing services to taxonomists for standard genome sequencing and annotation.</title>
        <authorList>
            <consortium name="The Broad Institute Genomics Platform"/>
            <consortium name="The Broad Institute Genome Sequencing Center for Infectious Disease"/>
            <person name="Wu L."/>
            <person name="Ma J."/>
        </authorList>
    </citation>
    <scope>NUCLEOTIDE SEQUENCE [LARGE SCALE GENOMIC DNA]</scope>
    <source>
        <strain evidence="13">CCUG 58938</strain>
    </source>
</reference>
<dbReference type="InterPro" id="IPR004358">
    <property type="entry name" value="Sig_transdc_His_kin-like_C"/>
</dbReference>
<evidence type="ECO:0000256" key="1">
    <source>
        <dbReference type="ARBA" id="ARBA00000085"/>
    </source>
</evidence>
<evidence type="ECO:0000313" key="12">
    <source>
        <dbReference type="EMBL" id="MFD0999846.1"/>
    </source>
</evidence>
<evidence type="ECO:0000256" key="3">
    <source>
        <dbReference type="ARBA" id="ARBA00022553"/>
    </source>
</evidence>
<evidence type="ECO:0000256" key="10">
    <source>
        <dbReference type="SAM" id="Phobius"/>
    </source>
</evidence>
<keyword evidence="10" id="KW-0812">Transmembrane</keyword>
<evidence type="ECO:0000259" key="11">
    <source>
        <dbReference type="PROSITE" id="PS50109"/>
    </source>
</evidence>
<dbReference type="InterPro" id="IPR036890">
    <property type="entry name" value="HATPase_C_sf"/>
</dbReference>
<keyword evidence="8" id="KW-0902">Two-component regulatory system</keyword>
<dbReference type="PANTHER" id="PTHR42878:SF7">
    <property type="entry name" value="SENSOR HISTIDINE KINASE GLRK"/>
    <property type="match status" value="1"/>
</dbReference>
<accession>A0ABW3K1Z6</accession>
<keyword evidence="5" id="KW-0547">Nucleotide-binding</keyword>
<feature type="transmembrane region" description="Helical" evidence="10">
    <location>
        <begin position="413"/>
        <end position="433"/>
    </location>
</feature>
<dbReference type="InterPro" id="IPR003594">
    <property type="entry name" value="HATPase_dom"/>
</dbReference>
<dbReference type="InterPro" id="IPR011990">
    <property type="entry name" value="TPR-like_helical_dom_sf"/>
</dbReference>
<feature type="coiled-coil region" evidence="9">
    <location>
        <begin position="447"/>
        <end position="497"/>
    </location>
</feature>
<dbReference type="InterPro" id="IPR050351">
    <property type="entry name" value="BphY/WalK/GraS-like"/>
</dbReference>
<keyword evidence="10" id="KW-0472">Membrane</keyword>